<evidence type="ECO:0000256" key="3">
    <source>
        <dbReference type="ARBA" id="ARBA00023200"/>
    </source>
</evidence>
<gene>
    <name evidence="5" type="ORF">EX30DRAFT_344427</name>
</gene>
<dbReference type="STRING" id="341454.A0A4S2MJL7"/>
<dbReference type="InterPro" id="IPR023347">
    <property type="entry name" value="Lysozyme_dom_sf"/>
</dbReference>
<sequence length="271" mass="28379">MKVSAALIALAAAVSQVQAATHLLPRAVGDSCTAPEGKGTCQNTSNCAGISYPTGLCPNDPTNVQCCVKISCSTSSGSGYCRSVSNNGCSGGTFISGACPGSSDIRCCVKSSGGGTGGGDGHIDQYSINHLKSLEGVRRYFYYDSVGKKTIGVGHNCDAHPGTCDNLVEPLTDAEIDRLLRMDLQIFETCVCKMANASLMNKYQFAALVSFAFNSGCGGASRYFADEMKSKSFSKICTDLPTTNTLNGLLTSRRTKEKELCQKATTVKSGC</sequence>
<proteinExistence type="predicted"/>
<dbReference type="InterPro" id="IPR023346">
    <property type="entry name" value="Lysozyme-like_dom_sf"/>
</dbReference>
<name>A0A4S2MJL7_9PEZI</name>
<accession>A0A4S2MJL7</accession>
<dbReference type="CDD" id="cd00737">
    <property type="entry name" value="lyz_endolysin_autolysin"/>
    <property type="match status" value="1"/>
</dbReference>
<dbReference type="InParanoid" id="A0A4S2MJL7"/>
<evidence type="ECO:0000256" key="4">
    <source>
        <dbReference type="SAM" id="SignalP"/>
    </source>
</evidence>
<reference evidence="5 6" key="1">
    <citation type="submission" date="2019-04" db="EMBL/GenBank/DDBJ databases">
        <title>Comparative genomics and transcriptomics to analyze fruiting body development in filamentous ascomycetes.</title>
        <authorList>
            <consortium name="DOE Joint Genome Institute"/>
            <person name="Lutkenhaus R."/>
            <person name="Traeger S."/>
            <person name="Breuer J."/>
            <person name="Kuo A."/>
            <person name="Lipzen A."/>
            <person name="Pangilinan J."/>
            <person name="Dilworth D."/>
            <person name="Sandor L."/>
            <person name="Poggeler S."/>
            <person name="Barry K."/>
            <person name="Grigoriev I.V."/>
            <person name="Nowrousian M."/>
        </authorList>
    </citation>
    <scope>NUCLEOTIDE SEQUENCE [LARGE SCALE GENOMIC DNA]</scope>
    <source>
        <strain evidence="5 6">CBS 389.68</strain>
    </source>
</reference>
<dbReference type="InterPro" id="IPR002196">
    <property type="entry name" value="Glyco_hydro_24"/>
</dbReference>
<dbReference type="Pfam" id="PF00959">
    <property type="entry name" value="Phage_lysozyme"/>
    <property type="match status" value="1"/>
</dbReference>
<feature type="chain" id="PRO_5020365791" evidence="4">
    <location>
        <begin position="20"/>
        <end position="271"/>
    </location>
</feature>
<organism evidence="5 6">
    <name type="scientific">Ascodesmis nigricans</name>
    <dbReference type="NCBI Taxonomy" id="341454"/>
    <lineage>
        <taxon>Eukaryota</taxon>
        <taxon>Fungi</taxon>
        <taxon>Dikarya</taxon>
        <taxon>Ascomycota</taxon>
        <taxon>Pezizomycotina</taxon>
        <taxon>Pezizomycetes</taxon>
        <taxon>Pezizales</taxon>
        <taxon>Ascodesmidaceae</taxon>
        <taxon>Ascodesmis</taxon>
    </lineage>
</organism>
<dbReference type="GO" id="GO:0031640">
    <property type="term" value="P:killing of cells of another organism"/>
    <property type="evidence" value="ECO:0007669"/>
    <property type="project" value="UniProtKB-KW"/>
</dbReference>
<evidence type="ECO:0000256" key="1">
    <source>
        <dbReference type="ARBA" id="ARBA00022529"/>
    </source>
</evidence>
<feature type="signal peptide" evidence="4">
    <location>
        <begin position="1"/>
        <end position="19"/>
    </location>
</feature>
<dbReference type="EMBL" id="ML220160">
    <property type="protein sequence ID" value="TGZ77053.1"/>
    <property type="molecule type" value="Genomic_DNA"/>
</dbReference>
<dbReference type="SUPFAM" id="SSF53955">
    <property type="entry name" value="Lysozyme-like"/>
    <property type="match status" value="1"/>
</dbReference>
<evidence type="ECO:0000256" key="2">
    <source>
        <dbReference type="ARBA" id="ARBA00022638"/>
    </source>
</evidence>
<keyword evidence="4" id="KW-0732">Signal</keyword>
<keyword evidence="2" id="KW-0081">Bacteriolytic enzyme</keyword>
<protein>
    <submittedName>
        <fullName evidence="5">Lysozyme-like protein</fullName>
    </submittedName>
</protein>
<dbReference type="AlphaFoldDB" id="A0A4S2MJL7"/>
<dbReference type="PANTHER" id="PTHR38107">
    <property type="match status" value="1"/>
</dbReference>
<keyword evidence="1" id="KW-0929">Antimicrobial</keyword>
<dbReference type="Gene3D" id="1.10.530.40">
    <property type="match status" value="1"/>
</dbReference>
<dbReference type="GO" id="GO:0003796">
    <property type="term" value="F:lysozyme activity"/>
    <property type="evidence" value="ECO:0007669"/>
    <property type="project" value="InterPro"/>
</dbReference>
<keyword evidence="3" id="KW-1035">Host cytoplasm</keyword>
<dbReference type="OrthoDB" id="5358886at2759"/>
<dbReference type="InterPro" id="IPR033907">
    <property type="entry name" value="Endolysin_autolysin"/>
</dbReference>
<dbReference type="Proteomes" id="UP000298138">
    <property type="component" value="Unassembled WGS sequence"/>
</dbReference>
<keyword evidence="6" id="KW-1185">Reference proteome</keyword>
<evidence type="ECO:0000313" key="6">
    <source>
        <dbReference type="Proteomes" id="UP000298138"/>
    </source>
</evidence>
<evidence type="ECO:0000313" key="5">
    <source>
        <dbReference type="EMBL" id="TGZ77053.1"/>
    </source>
</evidence>
<dbReference type="GO" id="GO:0042742">
    <property type="term" value="P:defense response to bacterium"/>
    <property type="evidence" value="ECO:0007669"/>
    <property type="project" value="UniProtKB-KW"/>
</dbReference>
<dbReference type="GO" id="GO:0009253">
    <property type="term" value="P:peptidoglycan catabolic process"/>
    <property type="evidence" value="ECO:0007669"/>
    <property type="project" value="InterPro"/>
</dbReference>
<dbReference type="PANTHER" id="PTHR38107:SF3">
    <property type="entry name" value="LYSOZYME RRRD-RELATED"/>
    <property type="match status" value="1"/>
</dbReference>
<dbReference type="GO" id="GO:0016998">
    <property type="term" value="P:cell wall macromolecule catabolic process"/>
    <property type="evidence" value="ECO:0007669"/>
    <property type="project" value="InterPro"/>
</dbReference>
<dbReference type="InterPro" id="IPR051018">
    <property type="entry name" value="Bacteriophage_GH24"/>
</dbReference>